<comment type="caution">
    <text evidence="2">The sequence shown here is derived from an EMBL/GenBank/DDBJ whole genome shotgun (WGS) entry which is preliminary data.</text>
</comment>
<dbReference type="Proteomes" id="UP001501479">
    <property type="component" value="Unassembled WGS sequence"/>
</dbReference>
<dbReference type="RefSeq" id="WP_344962762.1">
    <property type="nucleotide sequence ID" value="NZ_BAABDS010000010.1"/>
</dbReference>
<evidence type="ECO:0000313" key="2">
    <source>
        <dbReference type="EMBL" id="GAA3704114.1"/>
    </source>
</evidence>
<gene>
    <name evidence="2" type="ORF">GCM10022421_08670</name>
</gene>
<keyword evidence="1" id="KW-0812">Transmembrane</keyword>
<keyword evidence="3" id="KW-1185">Reference proteome</keyword>
<feature type="transmembrane region" description="Helical" evidence="1">
    <location>
        <begin position="21"/>
        <end position="40"/>
    </location>
</feature>
<evidence type="ECO:0000256" key="1">
    <source>
        <dbReference type="SAM" id="Phobius"/>
    </source>
</evidence>
<dbReference type="EMBL" id="BAABDS010000010">
    <property type="protein sequence ID" value="GAA3704114.1"/>
    <property type="molecule type" value="Genomic_DNA"/>
</dbReference>
<keyword evidence="1" id="KW-1133">Transmembrane helix</keyword>
<evidence type="ECO:0000313" key="3">
    <source>
        <dbReference type="Proteomes" id="UP001501479"/>
    </source>
</evidence>
<reference evidence="3" key="1">
    <citation type="journal article" date="2019" name="Int. J. Syst. Evol. Microbiol.">
        <title>The Global Catalogue of Microorganisms (GCM) 10K type strain sequencing project: providing services to taxonomists for standard genome sequencing and annotation.</title>
        <authorList>
            <consortium name="The Broad Institute Genomics Platform"/>
            <consortium name="The Broad Institute Genome Sequencing Center for Infectious Disease"/>
            <person name="Wu L."/>
            <person name="Ma J."/>
        </authorList>
    </citation>
    <scope>NUCLEOTIDE SEQUENCE [LARGE SCALE GENOMIC DNA]</scope>
    <source>
        <strain evidence="3">JCM 17329</strain>
    </source>
</reference>
<proteinExistence type="predicted"/>
<organism evidence="2 3">
    <name type="scientific">Oceanisphaera sediminis</name>
    <dbReference type="NCBI Taxonomy" id="981381"/>
    <lineage>
        <taxon>Bacteria</taxon>
        <taxon>Pseudomonadati</taxon>
        <taxon>Pseudomonadota</taxon>
        <taxon>Gammaproteobacteria</taxon>
        <taxon>Aeromonadales</taxon>
        <taxon>Aeromonadaceae</taxon>
        <taxon>Oceanisphaera</taxon>
    </lineage>
</organism>
<protein>
    <submittedName>
        <fullName evidence="2">DUF3037 domain-containing protein</fullName>
    </submittedName>
</protein>
<accession>A0ABP7DDY5</accession>
<name>A0ABP7DDY5_9GAMM</name>
<keyword evidence="1" id="KW-0472">Membrane</keyword>
<dbReference type="InterPro" id="IPR021398">
    <property type="entry name" value="DUF3037"/>
</dbReference>
<sequence>MTYPSLYSIVRFKPYRETDEFANIGVVLCCPSAGYFGFMINNRSFGRINHFFEHLELPVLREAVRYVTKELERVQDLAHSLSADAMKNLFAEVTKNREGIMLFGAARPIMLRGDLDEELKALYEHHVGHSFAQKTAPQVLLERQMRQTLVEHKLAKYYKGDTLTDGLVEAKIPFVSKGKQGVLGAIKPLNLQHDSPTKIIEEGDKWFGKLRRLVEHGVLDASRVLLPLAMPDNNAKLTNAAKLVAKEFEKERMVAINVSDEDQLLSFARSHSG</sequence>
<dbReference type="Pfam" id="PF11236">
    <property type="entry name" value="DUF3037"/>
    <property type="match status" value="1"/>
</dbReference>